<reference evidence="2 3" key="1">
    <citation type="submission" date="2015-09" db="EMBL/GenBank/DDBJ databases">
        <title>Sorangium comparison.</title>
        <authorList>
            <person name="Zaburannyi N."/>
            <person name="Bunk B."/>
            <person name="Overmann J."/>
            <person name="Mueller R."/>
        </authorList>
    </citation>
    <scope>NUCLEOTIDE SEQUENCE [LARGE SCALE GENOMIC DNA]</scope>
    <source>
        <strain evidence="2 3">So ce26</strain>
    </source>
</reference>
<sequence length="80" mass="9166">MVVTCLQLTEMITDQREGKLSPEQEEGIARHLAWCDRCRTYLRQMDLMIDALKKIPGEPLQEALHVALLARFQRRQSAGG</sequence>
<dbReference type="EMBL" id="CP012673">
    <property type="protein sequence ID" value="AUX40417.1"/>
    <property type="molecule type" value="Genomic_DNA"/>
</dbReference>
<evidence type="ECO:0000313" key="2">
    <source>
        <dbReference type="EMBL" id="AUX40417.1"/>
    </source>
</evidence>
<dbReference type="InterPro" id="IPR027383">
    <property type="entry name" value="Znf_put"/>
</dbReference>
<protein>
    <submittedName>
        <fullName evidence="2">Anti-sigma factor</fullName>
    </submittedName>
</protein>
<dbReference type="Pfam" id="PF13490">
    <property type="entry name" value="zf-HC2"/>
    <property type="match status" value="1"/>
</dbReference>
<evidence type="ECO:0000259" key="1">
    <source>
        <dbReference type="Pfam" id="PF13490"/>
    </source>
</evidence>
<accession>A0A2L0EM95</accession>
<dbReference type="Proteomes" id="UP000238348">
    <property type="component" value="Chromosome"/>
</dbReference>
<proteinExistence type="predicted"/>
<gene>
    <name evidence="2" type="ORF">SOCE26_018180</name>
</gene>
<organism evidence="2 3">
    <name type="scientific">Sorangium cellulosum</name>
    <name type="common">Polyangium cellulosum</name>
    <dbReference type="NCBI Taxonomy" id="56"/>
    <lineage>
        <taxon>Bacteria</taxon>
        <taxon>Pseudomonadati</taxon>
        <taxon>Myxococcota</taxon>
        <taxon>Polyangia</taxon>
        <taxon>Polyangiales</taxon>
        <taxon>Polyangiaceae</taxon>
        <taxon>Sorangium</taxon>
    </lineage>
</organism>
<dbReference type="InterPro" id="IPR041916">
    <property type="entry name" value="Anti_sigma_zinc_sf"/>
</dbReference>
<dbReference type="AlphaFoldDB" id="A0A2L0EM95"/>
<name>A0A2L0EM95_SORCE</name>
<feature type="domain" description="Putative zinc-finger" evidence="1">
    <location>
        <begin position="5"/>
        <end position="39"/>
    </location>
</feature>
<dbReference type="OrthoDB" id="5519381at2"/>
<dbReference type="Gene3D" id="1.10.10.1320">
    <property type="entry name" value="Anti-sigma factor, zinc-finger domain"/>
    <property type="match status" value="1"/>
</dbReference>
<evidence type="ECO:0000313" key="3">
    <source>
        <dbReference type="Proteomes" id="UP000238348"/>
    </source>
</evidence>
<dbReference type="RefSeq" id="WP_104978221.1">
    <property type="nucleotide sequence ID" value="NZ_CP012673.1"/>
</dbReference>